<dbReference type="GO" id="GO:0005737">
    <property type="term" value="C:cytoplasm"/>
    <property type="evidence" value="ECO:0007669"/>
    <property type="project" value="UniProtKB-SubCell"/>
</dbReference>
<evidence type="ECO:0000259" key="9">
    <source>
        <dbReference type="Pfam" id="PF21982"/>
    </source>
</evidence>
<evidence type="ECO:0000256" key="6">
    <source>
        <dbReference type="HAMAP-Rule" id="MF_01114"/>
    </source>
</evidence>
<dbReference type="Proteomes" id="UP000277864">
    <property type="component" value="Unassembled WGS sequence"/>
</dbReference>
<dbReference type="PANTHER" id="PTHR33602:SF1">
    <property type="entry name" value="REGULATORY PROTEIN RECX FAMILY PROTEIN"/>
    <property type="match status" value="1"/>
</dbReference>
<dbReference type="InterPro" id="IPR053925">
    <property type="entry name" value="RecX_HTH_3rd"/>
</dbReference>
<comment type="subcellular location">
    <subcellularLocation>
        <location evidence="2 6">Cytoplasm</location>
    </subcellularLocation>
</comment>
<dbReference type="Pfam" id="PF02631">
    <property type="entry name" value="RecX_HTH2"/>
    <property type="match status" value="1"/>
</dbReference>
<dbReference type="Pfam" id="PF21981">
    <property type="entry name" value="RecX_HTH3"/>
    <property type="match status" value="2"/>
</dbReference>
<evidence type="ECO:0000313" key="10">
    <source>
        <dbReference type="EMBL" id="RST90448.1"/>
    </source>
</evidence>
<dbReference type="OrthoDB" id="5421057at2"/>
<sequence>MDKTIAQVETSKKGYYTLCFHDGSTLQVSEDVMVRHRLLKGTVLTEADFLKIQADSQLDLGYQRALVYLNYQMRTEKEIWDYLAKQEIDVSSRREIIARLKDLHLLDDVSYGESYVRTMMRTSDKGPKVVAQKLRQKGVKQEVVDQVLPLFTEETEQEIASHVAEKALVKYQRKSYKEQLQKTRLFLMTKGFTGEVIDQVMANLSVEKDPEEEVALLRREGEKLWRKHERKGLAIRKQKTLQSLYQKGFDIGMIQEFIGEKELEDEED</sequence>
<organism evidence="10 11">
    <name type="scientific">Vagococcus humatus</name>
    <dbReference type="NCBI Taxonomy" id="1889241"/>
    <lineage>
        <taxon>Bacteria</taxon>
        <taxon>Bacillati</taxon>
        <taxon>Bacillota</taxon>
        <taxon>Bacilli</taxon>
        <taxon>Lactobacillales</taxon>
        <taxon>Enterococcaceae</taxon>
        <taxon>Vagococcus</taxon>
    </lineage>
</organism>
<dbReference type="HAMAP" id="MF_01114">
    <property type="entry name" value="RecX"/>
    <property type="match status" value="1"/>
</dbReference>
<reference evidence="10 11" key="1">
    <citation type="submission" date="2018-03" db="EMBL/GenBank/DDBJ databases">
        <authorList>
            <person name="Gulvik C.A."/>
        </authorList>
    </citation>
    <scope>NUCLEOTIDE SEQUENCE [LARGE SCALE GENOMIC DNA]</scope>
    <source>
        <strain evidence="10 11">JCM 31581</strain>
    </source>
</reference>
<dbReference type="InterPro" id="IPR003783">
    <property type="entry name" value="Regulatory_RecX"/>
</dbReference>
<keyword evidence="5 6" id="KW-0963">Cytoplasm</keyword>
<evidence type="ECO:0000259" key="7">
    <source>
        <dbReference type="Pfam" id="PF02631"/>
    </source>
</evidence>
<protein>
    <recommendedName>
        <fullName evidence="4 6">Regulatory protein RecX</fullName>
    </recommendedName>
</protein>
<feature type="domain" description="RecX second three-helical" evidence="7">
    <location>
        <begin position="107"/>
        <end position="148"/>
    </location>
</feature>
<comment type="caution">
    <text evidence="10">The sequence shown here is derived from an EMBL/GenBank/DDBJ whole genome shotgun (WGS) entry which is preliminary data.</text>
</comment>
<evidence type="ECO:0000256" key="3">
    <source>
        <dbReference type="ARBA" id="ARBA00009695"/>
    </source>
</evidence>
<feature type="domain" description="RecX third three-helical" evidence="8">
    <location>
        <begin position="211"/>
        <end position="258"/>
    </location>
</feature>
<evidence type="ECO:0000256" key="4">
    <source>
        <dbReference type="ARBA" id="ARBA00018111"/>
    </source>
</evidence>
<dbReference type="NCBIfam" id="NF010733">
    <property type="entry name" value="PRK14135.1"/>
    <property type="match status" value="1"/>
</dbReference>
<evidence type="ECO:0000313" key="11">
    <source>
        <dbReference type="Proteomes" id="UP000277864"/>
    </source>
</evidence>
<dbReference type="Pfam" id="PF21982">
    <property type="entry name" value="RecX_HTH1"/>
    <property type="match status" value="1"/>
</dbReference>
<comment type="similarity">
    <text evidence="3 6">Belongs to the RecX family.</text>
</comment>
<evidence type="ECO:0000256" key="1">
    <source>
        <dbReference type="ARBA" id="ARBA00003529"/>
    </source>
</evidence>
<evidence type="ECO:0000259" key="8">
    <source>
        <dbReference type="Pfam" id="PF21981"/>
    </source>
</evidence>
<evidence type="ECO:0000256" key="5">
    <source>
        <dbReference type="ARBA" id="ARBA00022490"/>
    </source>
</evidence>
<accession>A0A3R9ZY67</accession>
<dbReference type="InterPro" id="IPR036388">
    <property type="entry name" value="WH-like_DNA-bd_sf"/>
</dbReference>
<dbReference type="InterPro" id="IPR053926">
    <property type="entry name" value="RecX_HTH_1st"/>
</dbReference>
<dbReference type="AlphaFoldDB" id="A0A3R9ZY67"/>
<dbReference type="RefSeq" id="WP_125942534.1">
    <property type="nucleotide sequence ID" value="NZ_PXZH01000001.1"/>
</dbReference>
<feature type="domain" description="RecX third three-helical" evidence="8">
    <location>
        <begin position="154"/>
        <end position="201"/>
    </location>
</feature>
<evidence type="ECO:0000256" key="2">
    <source>
        <dbReference type="ARBA" id="ARBA00004496"/>
    </source>
</evidence>
<feature type="domain" description="RecX first three-helical" evidence="9">
    <location>
        <begin position="62"/>
        <end position="100"/>
    </location>
</feature>
<proteinExistence type="inferred from homology"/>
<dbReference type="PANTHER" id="PTHR33602">
    <property type="entry name" value="REGULATORY PROTEIN RECX FAMILY PROTEIN"/>
    <property type="match status" value="1"/>
</dbReference>
<name>A0A3R9ZY67_9ENTE</name>
<dbReference type="GO" id="GO:0006282">
    <property type="term" value="P:regulation of DNA repair"/>
    <property type="evidence" value="ECO:0007669"/>
    <property type="project" value="UniProtKB-UniRule"/>
</dbReference>
<gene>
    <name evidence="6" type="primary">recX</name>
    <name evidence="10" type="ORF">C7P63_02250</name>
</gene>
<dbReference type="InterPro" id="IPR053924">
    <property type="entry name" value="RecX_HTH_2nd"/>
</dbReference>
<dbReference type="Gene3D" id="1.10.10.10">
    <property type="entry name" value="Winged helix-like DNA-binding domain superfamily/Winged helix DNA-binding domain"/>
    <property type="match status" value="4"/>
</dbReference>
<dbReference type="EMBL" id="PXZH01000001">
    <property type="protein sequence ID" value="RST90448.1"/>
    <property type="molecule type" value="Genomic_DNA"/>
</dbReference>
<keyword evidence="11" id="KW-1185">Reference proteome</keyword>
<comment type="function">
    <text evidence="1 6">Modulates RecA activity.</text>
</comment>